<evidence type="ECO:0000256" key="1">
    <source>
        <dbReference type="SAM" id="Phobius"/>
    </source>
</evidence>
<dbReference type="PANTHER" id="PTHR34722">
    <property type="entry name" value="HOMOLOG OF ODR-2 (TWO)-RELATED"/>
    <property type="match status" value="1"/>
</dbReference>
<dbReference type="GO" id="GO:0030424">
    <property type="term" value="C:axon"/>
    <property type="evidence" value="ECO:0007669"/>
    <property type="project" value="TreeGrafter"/>
</dbReference>
<dbReference type="GO" id="GO:1990834">
    <property type="term" value="P:response to odorant"/>
    <property type="evidence" value="ECO:0007669"/>
    <property type="project" value="TreeGrafter"/>
</dbReference>
<accession>A0AA39GXI2</accession>
<feature type="signal peptide" evidence="2">
    <location>
        <begin position="1"/>
        <end position="22"/>
    </location>
</feature>
<protein>
    <submittedName>
        <fullName evidence="3">Uncharacterized protein</fullName>
    </submittedName>
</protein>
<dbReference type="GO" id="GO:0042048">
    <property type="term" value="P:olfactory behavior"/>
    <property type="evidence" value="ECO:0007669"/>
    <property type="project" value="TreeGrafter"/>
</dbReference>
<keyword evidence="1" id="KW-0472">Membrane</keyword>
<evidence type="ECO:0000313" key="4">
    <source>
        <dbReference type="Proteomes" id="UP001175271"/>
    </source>
</evidence>
<dbReference type="AlphaFoldDB" id="A0AA39GXI2"/>
<name>A0AA39GXI2_9BILA</name>
<organism evidence="3 4">
    <name type="scientific">Steinernema hermaphroditum</name>
    <dbReference type="NCBI Taxonomy" id="289476"/>
    <lineage>
        <taxon>Eukaryota</taxon>
        <taxon>Metazoa</taxon>
        <taxon>Ecdysozoa</taxon>
        <taxon>Nematoda</taxon>
        <taxon>Chromadorea</taxon>
        <taxon>Rhabditida</taxon>
        <taxon>Tylenchina</taxon>
        <taxon>Panagrolaimomorpha</taxon>
        <taxon>Strongyloidoidea</taxon>
        <taxon>Steinernematidae</taxon>
        <taxon>Steinernema</taxon>
    </lineage>
</organism>
<keyword evidence="1" id="KW-1133">Transmembrane helix</keyword>
<evidence type="ECO:0000313" key="3">
    <source>
        <dbReference type="EMBL" id="KAK0395377.1"/>
    </source>
</evidence>
<feature type="transmembrane region" description="Helical" evidence="1">
    <location>
        <begin position="168"/>
        <end position="186"/>
    </location>
</feature>
<sequence length="187" mass="21236">MSQTLLRTLALLLMVSINKIYALAEIRVHRCYSCMSPVYEELFRDGIMSRYFYEPKNFTSQCDDPADPRTIGVVPCRTICLTLTQDFVVMGRKTGRKLTMRGCATSLNKLGLFNRTLAMFDRIDICRNIKVSDLFRYETDTYASREIVNVCSCLGDRCNAAVEGSRRHFAASSLSALAIAMFLFLFT</sequence>
<dbReference type="InterPro" id="IPR010558">
    <property type="entry name" value="Ly-6-related"/>
</dbReference>
<feature type="chain" id="PRO_5041417312" evidence="2">
    <location>
        <begin position="23"/>
        <end position="187"/>
    </location>
</feature>
<keyword evidence="4" id="KW-1185">Reference proteome</keyword>
<dbReference type="Proteomes" id="UP001175271">
    <property type="component" value="Unassembled WGS sequence"/>
</dbReference>
<evidence type="ECO:0000256" key="2">
    <source>
        <dbReference type="SAM" id="SignalP"/>
    </source>
</evidence>
<comment type="caution">
    <text evidence="3">The sequence shown here is derived from an EMBL/GenBank/DDBJ whole genome shotgun (WGS) entry which is preliminary data.</text>
</comment>
<proteinExistence type="predicted"/>
<dbReference type="EMBL" id="JAUCMV010000005">
    <property type="protein sequence ID" value="KAK0395377.1"/>
    <property type="molecule type" value="Genomic_DNA"/>
</dbReference>
<keyword evidence="2" id="KW-0732">Signal</keyword>
<dbReference type="GO" id="GO:0043025">
    <property type="term" value="C:neuronal cell body"/>
    <property type="evidence" value="ECO:0007669"/>
    <property type="project" value="TreeGrafter"/>
</dbReference>
<gene>
    <name evidence="3" type="ORF">QR680_001249</name>
</gene>
<reference evidence="3" key="1">
    <citation type="submission" date="2023-06" db="EMBL/GenBank/DDBJ databases">
        <title>Genomic analysis of the entomopathogenic nematode Steinernema hermaphroditum.</title>
        <authorList>
            <person name="Schwarz E.M."/>
            <person name="Heppert J.K."/>
            <person name="Baniya A."/>
            <person name="Schwartz H.T."/>
            <person name="Tan C.-H."/>
            <person name="Antoshechkin I."/>
            <person name="Sternberg P.W."/>
            <person name="Goodrich-Blair H."/>
            <person name="Dillman A.R."/>
        </authorList>
    </citation>
    <scope>NUCLEOTIDE SEQUENCE</scope>
    <source>
        <strain evidence="3">PS9179</strain>
        <tissue evidence="3">Whole animal</tissue>
    </source>
</reference>
<keyword evidence="1" id="KW-0812">Transmembrane</keyword>
<dbReference type="Pfam" id="PF06579">
    <property type="entry name" value="Ly-6_related"/>
    <property type="match status" value="1"/>
</dbReference>
<dbReference type="PANTHER" id="PTHR34722:SF8">
    <property type="entry name" value="HOMOLOG OF ODR-2 (TWO)"/>
    <property type="match status" value="1"/>
</dbReference>